<evidence type="ECO:0000256" key="7">
    <source>
        <dbReference type="ARBA" id="ARBA00022962"/>
    </source>
</evidence>
<dbReference type="GO" id="GO:0004642">
    <property type="term" value="F:phosphoribosylformylglycinamidine synthase activity"/>
    <property type="evidence" value="ECO:0007669"/>
    <property type="project" value="UniProtKB-EC"/>
</dbReference>
<dbReference type="PIRSF" id="PIRSF001586">
    <property type="entry name" value="FGAM_synth_I"/>
    <property type="match status" value="1"/>
</dbReference>
<name>A0A517YHK8_9BACT</name>
<dbReference type="Pfam" id="PF13507">
    <property type="entry name" value="GATase_5"/>
    <property type="match status" value="1"/>
</dbReference>
<keyword evidence="7" id="KW-0315">Glutamine amidotransferase</keyword>
<accession>A0A517YHK8</accession>
<keyword evidence="6" id="KW-0067">ATP-binding</keyword>
<evidence type="ECO:0000256" key="2">
    <source>
        <dbReference type="ARBA" id="ARBA00022598"/>
    </source>
</evidence>
<dbReference type="GO" id="GO:0006189">
    <property type="term" value="P:'de novo' IMP biosynthetic process"/>
    <property type="evidence" value="ECO:0007669"/>
    <property type="project" value="InterPro"/>
</dbReference>
<dbReference type="OrthoDB" id="9804441at2"/>
<keyword evidence="9" id="KW-1185">Reference proteome</keyword>
<keyword evidence="4" id="KW-0658">Purine biosynthesis</keyword>
<dbReference type="GO" id="GO:0016787">
    <property type="term" value="F:hydrolase activity"/>
    <property type="evidence" value="ECO:0007669"/>
    <property type="project" value="UniProtKB-KW"/>
</dbReference>
<organism evidence="8 9">
    <name type="scientific">Anatilimnocola aggregata</name>
    <dbReference type="NCBI Taxonomy" id="2528021"/>
    <lineage>
        <taxon>Bacteria</taxon>
        <taxon>Pseudomonadati</taxon>
        <taxon>Planctomycetota</taxon>
        <taxon>Planctomycetia</taxon>
        <taxon>Pirellulales</taxon>
        <taxon>Pirellulaceae</taxon>
        <taxon>Anatilimnocola</taxon>
    </lineage>
</organism>
<protein>
    <submittedName>
        <fullName evidence="8">Phosphoribosylformylglycinamidine synthase</fullName>
        <ecNumber evidence="8">6.3.5.3</ecNumber>
    </submittedName>
</protein>
<dbReference type="InterPro" id="IPR010075">
    <property type="entry name" value="PRibForGlyAmidine_synth_PurQ"/>
</dbReference>
<dbReference type="AlphaFoldDB" id="A0A517YHK8"/>
<evidence type="ECO:0000256" key="3">
    <source>
        <dbReference type="ARBA" id="ARBA00022741"/>
    </source>
</evidence>
<dbReference type="RefSeq" id="WP_145093880.1">
    <property type="nucleotide sequence ID" value="NZ_CP036274.1"/>
</dbReference>
<dbReference type="Proteomes" id="UP000315017">
    <property type="component" value="Chromosome"/>
</dbReference>
<keyword evidence="1" id="KW-0963">Cytoplasm</keyword>
<dbReference type="GO" id="GO:0005524">
    <property type="term" value="F:ATP binding"/>
    <property type="evidence" value="ECO:0007669"/>
    <property type="project" value="UniProtKB-KW"/>
</dbReference>
<dbReference type="SUPFAM" id="SSF52317">
    <property type="entry name" value="Class I glutamine amidotransferase-like"/>
    <property type="match status" value="1"/>
</dbReference>
<evidence type="ECO:0000256" key="4">
    <source>
        <dbReference type="ARBA" id="ARBA00022755"/>
    </source>
</evidence>
<evidence type="ECO:0000313" key="9">
    <source>
        <dbReference type="Proteomes" id="UP000315017"/>
    </source>
</evidence>
<evidence type="ECO:0000313" key="8">
    <source>
        <dbReference type="EMBL" id="QDU29685.1"/>
    </source>
</evidence>
<dbReference type="CDD" id="cd01740">
    <property type="entry name" value="GATase1_FGAR_AT"/>
    <property type="match status" value="1"/>
</dbReference>
<evidence type="ECO:0000256" key="6">
    <source>
        <dbReference type="ARBA" id="ARBA00022840"/>
    </source>
</evidence>
<reference evidence="8 9" key="1">
    <citation type="submission" date="2019-02" db="EMBL/GenBank/DDBJ databases">
        <title>Deep-cultivation of Planctomycetes and their phenomic and genomic characterization uncovers novel biology.</title>
        <authorList>
            <person name="Wiegand S."/>
            <person name="Jogler M."/>
            <person name="Boedeker C."/>
            <person name="Pinto D."/>
            <person name="Vollmers J."/>
            <person name="Rivas-Marin E."/>
            <person name="Kohn T."/>
            <person name="Peeters S.H."/>
            <person name="Heuer A."/>
            <person name="Rast P."/>
            <person name="Oberbeckmann S."/>
            <person name="Bunk B."/>
            <person name="Jeske O."/>
            <person name="Meyerdierks A."/>
            <person name="Storesund J.E."/>
            <person name="Kallscheuer N."/>
            <person name="Luecker S."/>
            <person name="Lage O.M."/>
            <person name="Pohl T."/>
            <person name="Merkel B.J."/>
            <person name="Hornburger P."/>
            <person name="Mueller R.-W."/>
            <person name="Bruemmer F."/>
            <person name="Labrenz M."/>
            <person name="Spormann A.M."/>
            <person name="Op den Camp H."/>
            <person name="Overmann J."/>
            <person name="Amann R."/>
            <person name="Jetten M.S.M."/>
            <person name="Mascher T."/>
            <person name="Medema M.H."/>
            <person name="Devos D.P."/>
            <person name="Kaster A.-K."/>
            <person name="Ovreas L."/>
            <person name="Rohde M."/>
            <person name="Galperin M.Y."/>
            <person name="Jogler C."/>
        </authorList>
    </citation>
    <scope>NUCLEOTIDE SEQUENCE [LARGE SCALE GENOMIC DNA]</scope>
    <source>
        <strain evidence="8 9">ETA_A8</strain>
    </source>
</reference>
<dbReference type="EMBL" id="CP036274">
    <property type="protein sequence ID" value="QDU29685.1"/>
    <property type="molecule type" value="Genomic_DNA"/>
</dbReference>
<evidence type="ECO:0000256" key="1">
    <source>
        <dbReference type="ARBA" id="ARBA00022490"/>
    </source>
</evidence>
<proteinExistence type="predicted"/>
<keyword evidence="5" id="KW-0378">Hydrolase</keyword>
<gene>
    <name evidence="8" type="primary">purQ</name>
    <name evidence="8" type="ORF">ETAA8_48000</name>
</gene>
<dbReference type="InterPro" id="IPR029062">
    <property type="entry name" value="Class_I_gatase-like"/>
</dbReference>
<sequence length="266" mass="29378">MATPRVLILRAPGSNCDQETAFAFETAGAKAEVVHLNRLLERPVLAADFQILSIPGGFSYGDDIAAGRIFGNQIRHHLRDTLQEFRAAGKLILGICNGFQILIKSGILLPDRADEPQATLTLNDSGKFEDRWIWLRTASQKCVFLQGIESMYLPIAHAEGKFIARDEATLNQLDSAGQLTLRYDLPQDGSAPDAKLTEAGLLPYPLNPNGAQRNVAGLCDDTGRVFGLMPHPERHIDPTHHPRWTRELRERGDGVAVFENAVRFFG</sequence>
<dbReference type="KEGG" id="aagg:ETAA8_48000"/>
<dbReference type="PANTHER" id="PTHR10099">
    <property type="entry name" value="PHOSPHORIBOSYLFORMYLGLYCINAMIDINE SYNTHASE"/>
    <property type="match status" value="1"/>
</dbReference>
<keyword evidence="3" id="KW-0547">Nucleotide-binding</keyword>
<dbReference type="PROSITE" id="PS51273">
    <property type="entry name" value="GATASE_TYPE_1"/>
    <property type="match status" value="1"/>
</dbReference>
<dbReference type="Gene3D" id="3.40.50.880">
    <property type="match status" value="1"/>
</dbReference>
<dbReference type="PANTHER" id="PTHR10099:SF1">
    <property type="entry name" value="PHOSPHORIBOSYLFORMYLGLYCINAMIDINE SYNTHASE"/>
    <property type="match status" value="1"/>
</dbReference>
<dbReference type="SMART" id="SM01211">
    <property type="entry name" value="GATase_5"/>
    <property type="match status" value="1"/>
</dbReference>
<evidence type="ECO:0000256" key="5">
    <source>
        <dbReference type="ARBA" id="ARBA00022801"/>
    </source>
</evidence>
<dbReference type="EC" id="6.3.5.3" evidence="8"/>
<dbReference type="GO" id="GO:0005737">
    <property type="term" value="C:cytoplasm"/>
    <property type="evidence" value="ECO:0007669"/>
    <property type="project" value="TreeGrafter"/>
</dbReference>
<keyword evidence="2 8" id="KW-0436">Ligase</keyword>